<comment type="caution">
    <text evidence="3">The sequence shown here is derived from an EMBL/GenBank/DDBJ whole genome shotgun (WGS) entry which is preliminary data.</text>
</comment>
<evidence type="ECO:0000313" key="5">
    <source>
        <dbReference type="Proteomes" id="UP000324241"/>
    </source>
</evidence>
<feature type="region of interest" description="Disordered" evidence="1">
    <location>
        <begin position="56"/>
        <end position="79"/>
    </location>
</feature>
<dbReference type="VEuPathDB" id="FungiDB:EYZ11_009238"/>
<evidence type="ECO:0000313" key="3">
    <source>
        <dbReference type="EMBL" id="THC91288.1"/>
    </source>
</evidence>
<keyword evidence="4" id="KW-1185">Reference proteome</keyword>
<evidence type="ECO:0000313" key="4">
    <source>
        <dbReference type="Proteomes" id="UP000308092"/>
    </source>
</evidence>
<gene>
    <name evidence="2" type="ORF">ATNIH1004_000077</name>
    <name evidence="3" type="ORF">EYZ11_009238</name>
</gene>
<dbReference type="AlphaFoldDB" id="A0A4S3JAI6"/>
<dbReference type="GeneID" id="54322779"/>
<reference evidence="3 4" key="1">
    <citation type="submission" date="2019-03" db="EMBL/GenBank/DDBJ databases">
        <title>The genome sequence of a newly discovered highly antifungal drug resistant Aspergillus species, Aspergillus tanneri NIH 1004.</title>
        <authorList>
            <person name="Mounaud S."/>
            <person name="Singh I."/>
            <person name="Joardar V."/>
            <person name="Pakala S."/>
            <person name="Pakala S."/>
            <person name="Venepally P."/>
            <person name="Hoover J."/>
            <person name="Nierman W."/>
            <person name="Chung J."/>
            <person name="Losada L."/>
        </authorList>
    </citation>
    <scope>NUCLEOTIDE SEQUENCE [LARGE SCALE GENOMIC DNA]</scope>
    <source>
        <strain evidence="3 4">NIH1004</strain>
    </source>
</reference>
<reference evidence="2 5" key="2">
    <citation type="submission" date="2019-08" db="EMBL/GenBank/DDBJ databases">
        <title>The genome sequence of a newly discovered highly antifungal drug resistant Aspergillus species, Aspergillus tanneri NIH 1004.</title>
        <authorList>
            <person name="Mounaud S."/>
            <person name="Singh I."/>
            <person name="Joardar V."/>
            <person name="Pakala S."/>
            <person name="Pakala S."/>
            <person name="Venepally P."/>
            <person name="Chung J.K."/>
            <person name="Losada L."/>
            <person name="Nierman W.C."/>
        </authorList>
    </citation>
    <scope>NUCLEOTIDE SEQUENCE [LARGE SCALE GENOMIC DNA]</scope>
    <source>
        <strain evidence="2 5">NIH1004</strain>
    </source>
</reference>
<dbReference type="RefSeq" id="XP_033430560.1">
    <property type="nucleotide sequence ID" value="XM_033564803.1"/>
</dbReference>
<accession>A0A4S3JAI6</accession>
<dbReference type="Proteomes" id="UP000308092">
    <property type="component" value="Unassembled WGS sequence"/>
</dbReference>
<sequence length="126" mass="13775">MTSTVDLRHDFFATRMVACSRSNDAGYYLQASFDTRITCSMLLVACSACDPATAEQLAPTDSQQIPPSHPLGGNKPDPTIDPLYLILQMDSPNDLPPLSSQSVLKRFPMGAFFFLATGLIRVEPYS</sequence>
<organism evidence="3 4">
    <name type="scientific">Aspergillus tanneri</name>
    <dbReference type="NCBI Taxonomy" id="1220188"/>
    <lineage>
        <taxon>Eukaryota</taxon>
        <taxon>Fungi</taxon>
        <taxon>Dikarya</taxon>
        <taxon>Ascomycota</taxon>
        <taxon>Pezizomycotina</taxon>
        <taxon>Eurotiomycetes</taxon>
        <taxon>Eurotiomycetidae</taxon>
        <taxon>Eurotiales</taxon>
        <taxon>Aspergillaceae</taxon>
        <taxon>Aspergillus</taxon>
        <taxon>Aspergillus subgen. Circumdati</taxon>
    </lineage>
</organism>
<protein>
    <submittedName>
        <fullName evidence="3">Uncharacterized protein</fullName>
    </submittedName>
</protein>
<proteinExistence type="predicted"/>
<evidence type="ECO:0000256" key="1">
    <source>
        <dbReference type="SAM" id="MobiDB-lite"/>
    </source>
</evidence>
<dbReference type="EMBL" id="SOSA01000429">
    <property type="protein sequence ID" value="THC91288.1"/>
    <property type="molecule type" value="Genomic_DNA"/>
</dbReference>
<dbReference type="EMBL" id="QUQM01000002">
    <property type="protein sequence ID" value="KAA8651199.1"/>
    <property type="molecule type" value="Genomic_DNA"/>
</dbReference>
<dbReference type="Proteomes" id="UP000324241">
    <property type="component" value="Unassembled WGS sequence"/>
</dbReference>
<evidence type="ECO:0000313" key="2">
    <source>
        <dbReference type="EMBL" id="KAA8651199.1"/>
    </source>
</evidence>
<name>A0A4S3JAI6_9EURO</name>